<dbReference type="PIRSF" id="PIRSF006755">
    <property type="entry name" value="DTB_synth"/>
    <property type="match status" value="1"/>
</dbReference>
<evidence type="ECO:0000256" key="8">
    <source>
        <dbReference type="ARBA" id="ARBA00047386"/>
    </source>
</evidence>
<keyword evidence="11" id="KW-1185">Reference proteome</keyword>
<dbReference type="InterPro" id="IPR004472">
    <property type="entry name" value="DTB_synth_BioD"/>
</dbReference>
<evidence type="ECO:0000256" key="9">
    <source>
        <dbReference type="HAMAP-Rule" id="MF_00336"/>
    </source>
</evidence>
<comment type="pathway">
    <text evidence="9">Cofactor biosynthesis; biotin biosynthesis; biotin from 7,8-diaminononanoate: step 1/2.</text>
</comment>
<comment type="function">
    <text evidence="9">Catalyzes a mechanistically unusual reaction, the ATP-dependent insertion of CO2 between the N7 and N8 nitrogen atoms of 7,8-diaminopelargonic acid (DAPA, also called 7,8-diammoniononanoate) to form a ureido ring.</text>
</comment>
<comment type="similarity">
    <text evidence="9">Belongs to the dethiobiotin synthetase family.</text>
</comment>
<dbReference type="Pfam" id="PF13500">
    <property type="entry name" value="AAA_26"/>
    <property type="match status" value="1"/>
</dbReference>
<dbReference type="SUPFAM" id="SSF52540">
    <property type="entry name" value="P-loop containing nucleoside triphosphate hydrolases"/>
    <property type="match status" value="1"/>
</dbReference>
<feature type="binding site" evidence="9">
    <location>
        <position position="21"/>
    </location>
    <ligand>
        <name>Mg(2+)</name>
        <dbReference type="ChEBI" id="CHEBI:18420"/>
    </ligand>
</feature>
<comment type="cofactor">
    <cofactor evidence="9">
        <name>Mg(2+)</name>
        <dbReference type="ChEBI" id="CHEBI:18420"/>
    </cofactor>
</comment>
<dbReference type="RefSeq" id="WP_256762807.1">
    <property type="nucleotide sequence ID" value="NZ_JANIGO010000001.1"/>
</dbReference>
<dbReference type="NCBIfam" id="TIGR00347">
    <property type="entry name" value="bioD"/>
    <property type="match status" value="1"/>
</dbReference>
<dbReference type="EMBL" id="JANIGO010000001">
    <property type="protein sequence ID" value="MCQ8895134.1"/>
    <property type="molecule type" value="Genomic_DNA"/>
</dbReference>
<feature type="binding site" evidence="9">
    <location>
        <position position="48"/>
    </location>
    <ligand>
        <name>Mg(2+)</name>
        <dbReference type="ChEBI" id="CHEBI:18420"/>
    </ligand>
</feature>
<feature type="binding site" evidence="9">
    <location>
        <begin position="184"/>
        <end position="186"/>
    </location>
    <ligand>
        <name>ATP</name>
        <dbReference type="ChEBI" id="CHEBI:30616"/>
    </ligand>
</feature>
<comment type="catalytic activity">
    <reaction evidence="9">
        <text>(7R,8S)-7,8-diammoniononanoate + CO2 + ATP = (4R,5S)-dethiobiotin + ADP + phosphate + 3 H(+)</text>
        <dbReference type="Rhea" id="RHEA:15805"/>
        <dbReference type="ChEBI" id="CHEBI:15378"/>
        <dbReference type="ChEBI" id="CHEBI:16526"/>
        <dbReference type="ChEBI" id="CHEBI:30616"/>
        <dbReference type="ChEBI" id="CHEBI:43474"/>
        <dbReference type="ChEBI" id="CHEBI:149469"/>
        <dbReference type="ChEBI" id="CHEBI:149473"/>
        <dbReference type="ChEBI" id="CHEBI:456216"/>
        <dbReference type="EC" id="6.3.3.3"/>
    </reaction>
</comment>
<comment type="subunit">
    <text evidence="9">Homodimer.</text>
</comment>
<dbReference type="InterPro" id="IPR027417">
    <property type="entry name" value="P-loop_NTPase"/>
</dbReference>
<evidence type="ECO:0000256" key="6">
    <source>
        <dbReference type="ARBA" id="ARBA00022840"/>
    </source>
</evidence>
<feature type="binding site" evidence="9">
    <location>
        <position position="41"/>
    </location>
    <ligand>
        <name>substrate</name>
    </ligand>
</feature>
<evidence type="ECO:0000256" key="3">
    <source>
        <dbReference type="ARBA" id="ARBA00022723"/>
    </source>
</evidence>
<evidence type="ECO:0000313" key="10">
    <source>
        <dbReference type="EMBL" id="MCQ8895134.1"/>
    </source>
</evidence>
<keyword evidence="4 9" id="KW-0547">Nucleotide-binding</keyword>
<name>A0ABT1WFB9_9BURK</name>
<accession>A0ABT1WFB9</accession>
<evidence type="ECO:0000256" key="4">
    <source>
        <dbReference type="ARBA" id="ARBA00022741"/>
    </source>
</evidence>
<dbReference type="HAMAP" id="MF_00336">
    <property type="entry name" value="BioD"/>
    <property type="match status" value="1"/>
</dbReference>
<keyword evidence="5 9" id="KW-0093">Biotin biosynthesis</keyword>
<evidence type="ECO:0000256" key="5">
    <source>
        <dbReference type="ARBA" id="ARBA00022756"/>
    </source>
</evidence>
<dbReference type="GO" id="GO:0004141">
    <property type="term" value="F:dethiobiotin synthase activity"/>
    <property type="evidence" value="ECO:0007669"/>
    <property type="project" value="UniProtKB-EC"/>
</dbReference>
<sequence length="210" mass="22660">MSSATSRSVFVTGTDTGIGKTVVSAWLCLHWASHYWKPVQSGLDGGTDSQWVALLSGVTPLPERHRLTAPLSPHQSAELDGIQIQLQDFELPKAERLVVEGAGGCQVPLNWQHTMLDLMKHLRLPALLVARSGLGTINHTVLSLQALKAAQVPVLGVVMVGERNPANRKAIEHFGQVPVLAELPVLANLDREHLAAQPMPKALHDALEAL</sequence>
<organism evidence="10 11">
    <name type="scientific">Limnobacter humi</name>
    <dbReference type="NCBI Taxonomy" id="1778671"/>
    <lineage>
        <taxon>Bacteria</taxon>
        <taxon>Pseudomonadati</taxon>
        <taxon>Pseudomonadota</taxon>
        <taxon>Betaproteobacteria</taxon>
        <taxon>Burkholderiales</taxon>
        <taxon>Burkholderiaceae</taxon>
        <taxon>Limnobacter</taxon>
    </lineage>
</organism>
<feature type="active site" evidence="9">
    <location>
        <position position="37"/>
    </location>
</feature>
<dbReference type="PANTHER" id="PTHR43210">
    <property type="entry name" value="DETHIOBIOTIN SYNTHETASE"/>
    <property type="match status" value="1"/>
</dbReference>
<keyword evidence="3 9" id="KW-0479">Metal-binding</keyword>
<protein>
    <recommendedName>
        <fullName evidence="9">ATP-dependent dethiobiotin synthetase BioD</fullName>
        <ecNumber evidence="9">6.3.3.3</ecNumber>
    </recommendedName>
    <alternativeName>
        <fullName evidence="9">DTB synthetase</fullName>
        <shortName evidence="9">DTBS</shortName>
    </alternativeName>
    <alternativeName>
        <fullName evidence="9">Dethiobiotin synthase</fullName>
    </alternativeName>
</protein>
<feature type="binding site" evidence="9">
    <location>
        <position position="48"/>
    </location>
    <ligand>
        <name>ATP</name>
        <dbReference type="ChEBI" id="CHEBI:30616"/>
    </ligand>
</feature>
<evidence type="ECO:0000256" key="2">
    <source>
        <dbReference type="ARBA" id="ARBA00022598"/>
    </source>
</evidence>
<comment type="catalytic activity">
    <reaction evidence="8">
        <text>(7R,8S)-8-amino-7-(carboxyamino)nonanoate + ATP = (4R,5S)-dethiobiotin + ADP + phosphate + H(+)</text>
        <dbReference type="Rhea" id="RHEA:63684"/>
        <dbReference type="ChEBI" id="CHEBI:15378"/>
        <dbReference type="ChEBI" id="CHEBI:30616"/>
        <dbReference type="ChEBI" id="CHEBI:43474"/>
        <dbReference type="ChEBI" id="CHEBI:149470"/>
        <dbReference type="ChEBI" id="CHEBI:149473"/>
        <dbReference type="ChEBI" id="CHEBI:456216"/>
    </reaction>
</comment>
<comment type="subcellular location">
    <subcellularLocation>
        <location evidence="9">Cytoplasm</location>
    </subcellularLocation>
</comment>
<keyword evidence="7 9" id="KW-0460">Magnesium</keyword>
<dbReference type="PANTHER" id="PTHR43210:SF2">
    <property type="entry name" value="ATP-DEPENDENT DETHIOBIOTIN SYNTHETASE BIOD 2"/>
    <property type="match status" value="1"/>
</dbReference>
<feature type="binding site" evidence="9">
    <location>
        <begin position="100"/>
        <end position="103"/>
    </location>
    <ligand>
        <name>ATP</name>
        <dbReference type="ChEBI" id="CHEBI:30616"/>
    </ligand>
</feature>
<dbReference type="EC" id="6.3.3.3" evidence="9"/>
<evidence type="ECO:0000256" key="1">
    <source>
        <dbReference type="ARBA" id="ARBA00022490"/>
    </source>
</evidence>
<comment type="caution">
    <text evidence="9">Lacks conserved residue(s) required for the propagation of feature annotation.</text>
</comment>
<dbReference type="Proteomes" id="UP001204142">
    <property type="component" value="Unassembled WGS sequence"/>
</dbReference>
<evidence type="ECO:0000256" key="7">
    <source>
        <dbReference type="ARBA" id="ARBA00022842"/>
    </source>
</evidence>
<reference evidence="10 11" key="1">
    <citation type="submission" date="2022-07" db="EMBL/GenBank/DDBJ databases">
        <authorList>
            <person name="Xamxidin M."/>
            <person name="Wu M."/>
        </authorList>
    </citation>
    <scope>NUCLEOTIDE SEQUENCE [LARGE SCALE GENOMIC DNA]</scope>
    <source>
        <strain evidence="10 11">NBRC 111650</strain>
    </source>
</reference>
<comment type="caution">
    <text evidence="10">The sequence shown here is derived from an EMBL/GenBank/DDBJ whole genome shotgun (WGS) entry which is preliminary data.</text>
</comment>
<proteinExistence type="inferred from homology"/>
<feature type="binding site" evidence="9">
    <location>
        <begin position="17"/>
        <end position="22"/>
    </location>
    <ligand>
        <name>ATP</name>
        <dbReference type="ChEBI" id="CHEBI:30616"/>
    </ligand>
</feature>
<dbReference type="CDD" id="cd03109">
    <property type="entry name" value="DTBS"/>
    <property type="match status" value="1"/>
</dbReference>
<feature type="binding site" evidence="9">
    <location>
        <position position="100"/>
    </location>
    <ligand>
        <name>Mg(2+)</name>
        <dbReference type="ChEBI" id="CHEBI:18420"/>
    </ligand>
</feature>
<keyword evidence="2 9" id="KW-0436">Ligase</keyword>
<gene>
    <name evidence="9 10" type="primary">bioD</name>
    <name evidence="10" type="ORF">NQT62_01615</name>
</gene>
<keyword evidence="6 9" id="KW-0067">ATP-binding</keyword>
<evidence type="ECO:0000313" key="11">
    <source>
        <dbReference type="Proteomes" id="UP001204142"/>
    </source>
</evidence>
<dbReference type="Gene3D" id="3.40.50.300">
    <property type="entry name" value="P-loop containing nucleotide triphosphate hydrolases"/>
    <property type="match status" value="1"/>
</dbReference>
<keyword evidence="1 9" id="KW-0963">Cytoplasm</keyword>